<dbReference type="AlphaFoldDB" id="A0A8H4KZA1"/>
<dbReference type="OrthoDB" id="6359816at2759"/>
<gene>
    <name evidence="1" type="ORF">FALBO_14181</name>
</gene>
<evidence type="ECO:0000313" key="1">
    <source>
        <dbReference type="EMBL" id="KAF4459071.1"/>
    </source>
</evidence>
<dbReference type="Proteomes" id="UP000554235">
    <property type="component" value="Unassembled WGS sequence"/>
</dbReference>
<dbReference type="EMBL" id="JAADYS010002264">
    <property type="protein sequence ID" value="KAF4459071.1"/>
    <property type="molecule type" value="Genomic_DNA"/>
</dbReference>
<dbReference type="PANTHER" id="PTHR47843:SF5">
    <property type="entry name" value="BTB_POZ DOMAIN PROTEIN"/>
    <property type="match status" value="1"/>
</dbReference>
<reference evidence="1 2" key="1">
    <citation type="submission" date="2020-01" db="EMBL/GenBank/DDBJ databases">
        <title>Identification and distribution of gene clusters putatively required for synthesis of sphingolipid metabolism inhibitors in phylogenetically diverse species of the filamentous fungus Fusarium.</title>
        <authorList>
            <person name="Kim H.-S."/>
            <person name="Busman M."/>
            <person name="Brown D.W."/>
            <person name="Divon H."/>
            <person name="Uhlig S."/>
            <person name="Proctor R.H."/>
        </authorList>
    </citation>
    <scope>NUCLEOTIDE SEQUENCE [LARGE SCALE GENOMIC DNA]</scope>
    <source>
        <strain evidence="1 2">NRRL 20459</strain>
    </source>
</reference>
<keyword evidence="2" id="KW-1185">Reference proteome</keyword>
<accession>A0A8H4KZA1</accession>
<organism evidence="1 2">
    <name type="scientific">Fusarium albosuccineum</name>
    <dbReference type="NCBI Taxonomy" id="1237068"/>
    <lineage>
        <taxon>Eukaryota</taxon>
        <taxon>Fungi</taxon>
        <taxon>Dikarya</taxon>
        <taxon>Ascomycota</taxon>
        <taxon>Pezizomycotina</taxon>
        <taxon>Sordariomycetes</taxon>
        <taxon>Hypocreomycetidae</taxon>
        <taxon>Hypocreales</taxon>
        <taxon>Nectriaceae</taxon>
        <taxon>Fusarium</taxon>
        <taxon>Fusarium decemcellulare species complex</taxon>
    </lineage>
</organism>
<evidence type="ECO:0000313" key="2">
    <source>
        <dbReference type="Proteomes" id="UP000554235"/>
    </source>
</evidence>
<sequence length="155" mass="17367">MDPGTQGISQDRLGAAGWKLETFGEFTGGLQVKFLVLHAKVYALAEKYEVSGLKEMAQRCFQIISNCGGCCSKEFAQACEFVYTTTIDSDRGLRDVVVQALHEHPRALDEEHIRSAMRLLPILPYDLVLYGRGKETRKAKDRRSRPSWMNGPEAS</sequence>
<name>A0A8H4KZA1_9HYPO</name>
<comment type="caution">
    <text evidence="1">The sequence shown here is derived from an EMBL/GenBank/DDBJ whole genome shotgun (WGS) entry which is preliminary data.</text>
</comment>
<dbReference type="PANTHER" id="PTHR47843">
    <property type="entry name" value="BTB DOMAIN-CONTAINING PROTEIN-RELATED"/>
    <property type="match status" value="1"/>
</dbReference>
<protein>
    <submittedName>
        <fullName evidence="1">Btb poz domain-containing</fullName>
    </submittedName>
</protein>
<proteinExistence type="predicted"/>